<comment type="caution">
    <text evidence="2">The sequence shown here is derived from an EMBL/GenBank/DDBJ whole genome shotgun (WGS) entry which is preliminary data.</text>
</comment>
<proteinExistence type="predicted"/>
<dbReference type="EMBL" id="JARAOO010000008">
    <property type="protein sequence ID" value="KAJ7958202.1"/>
    <property type="molecule type" value="Genomic_DNA"/>
</dbReference>
<accession>A0AAD7LHY1</accession>
<name>A0AAD7LHY1_QUISA</name>
<sequence>MSTKGSEFANEQGAVETKVETVDYRSPAGEDKEPTKEDIEIVHLSKNDQIGSGTKGGPLASAAAAVADTFQSVKDTLSGSGKDTSTTTTK</sequence>
<protein>
    <submittedName>
        <fullName evidence="2">D-3-phosphoglycerate dehydrogenase</fullName>
    </submittedName>
</protein>
<evidence type="ECO:0000313" key="2">
    <source>
        <dbReference type="EMBL" id="KAJ7958202.1"/>
    </source>
</evidence>
<dbReference type="Proteomes" id="UP001163823">
    <property type="component" value="Chromosome 8"/>
</dbReference>
<evidence type="ECO:0000313" key="3">
    <source>
        <dbReference type="Proteomes" id="UP001163823"/>
    </source>
</evidence>
<evidence type="ECO:0000256" key="1">
    <source>
        <dbReference type="SAM" id="MobiDB-lite"/>
    </source>
</evidence>
<gene>
    <name evidence="2" type="ORF">O6P43_018964</name>
</gene>
<dbReference type="AlphaFoldDB" id="A0AAD7LHY1"/>
<organism evidence="2 3">
    <name type="scientific">Quillaja saponaria</name>
    <name type="common">Soap bark tree</name>
    <dbReference type="NCBI Taxonomy" id="32244"/>
    <lineage>
        <taxon>Eukaryota</taxon>
        <taxon>Viridiplantae</taxon>
        <taxon>Streptophyta</taxon>
        <taxon>Embryophyta</taxon>
        <taxon>Tracheophyta</taxon>
        <taxon>Spermatophyta</taxon>
        <taxon>Magnoliopsida</taxon>
        <taxon>eudicotyledons</taxon>
        <taxon>Gunneridae</taxon>
        <taxon>Pentapetalae</taxon>
        <taxon>rosids</taxon>
        <taxon>fabids</taxon>
        <taxon>Fabales</taxon>
        <taxon>Quillajaceae</taxon>
        <taxon>Quillaja</taxon>
    </lineage>
</organism>
<keyword evidence="3" id="KW-1185">Reference proteome</keyword>
<feature type="compositionally biased region" description="Basic and acidic residues" evidence="1">
    <location>
        <begin position="17"/>
        <end position="38"/>
    </location>
</feature>
<reference evidence="2" key="1">
    <citation type="journal article" date="2023" name="Science">
        <title>Elucidation of the pathway for biosynthesis of saponin adjuvants from the soapbark tree.</title>
        <authorList>
            <person name="Reed J."/>
            <person name="Orme A."/>
            <person name="El-Demerdash A."/>
            <person name="Owen C."/>
            <person name="Martin L.B.B."/>
            <person name="Misra R.C."/>
            <person name="Kikuchi S."/>
            <person name="Rejzek M."/>
            <person name="Martin A.C."/>
            <person name="Harkess A."/>
            <person name="Leebens-Mack J."/>
            <person name="Louveau T."/>
            <person name="Stephenson M.J."/>
            <person name="Osbourn A."/>
        </authorList>
    </citation>
    <scope>NUCLEOTIDE SEQUENCE</scope>
    <source>
        <strain evidence="2">S10</strain>
    </source>
</reference>
<dbReference type="KEGG" id="qsa:O6P43_018964"/>
<feature type="region of interest" description="Disordered" evidence="1">
    <location>
        <begin position="1"/>
        <end position="38"/>
    </location>
</feature>